<accession>A0ABX1S5L4</accession>
<feature type="transmembrane region" description="Helical" evidence="1">
    <location>
        <begin position="130"/>
        <end position="154"/>
    </location>
</feature>
<reference evidence="2 3" key="1">
    <citation type="submission" date="2020-04" db="EMBL/GenBank/DDBJ databases">
        <authorList>
            <person name="Klaysubun C."/>
            <person name="Duangmal K."/>
            <person name="Lipun K."/>
        </authorList>
    </citation>
    <scope>NUCLEOTIDE SEQUENCE [LARGE SCALE GENOMIC DNA]</scope>
    <source>
        <strain evidence="2 3">K10HN5</strain>
    </source>
</reference>
<protein>
    <submittedName>
        <fullName evidence="2">Uncharacterized protein</fullName>
    </submittedName>
</protein>
<sequence>MSESPVPEELTQLDAELRGVTRRVERRIDPGPTAVIVSIAMLVVIGALLLPWSGSTRGWEILAGEASFGVLPRLFTFTALGIGVFGSALALATRRWGLAWVCAVGCGISVVNGVWAIWSRQIGVPQGGSGAAPGLILTVLAVLLLSVSWVRIALRR</sequence>
<dbReference type="EMBL" id="JAAXLA010000001">
    <property type="protein sequence ID" value="NMH95862.1"/>
    <property type="molecule type" value="Genomic_DNA"/>
</dbReference>
<feature type="transmembrane region" description="Helical" evidence="1">
    <location>
        <begin position="98"/>
        <end position="118"/>
    </location>
</feature>
<gene>
    <name evidence="2" type="ORF">HF526_00750</name>
</gene>
<feature type="transmembrane region" description="Helical" evidence="1">
    <location>
        <begin position="70"/>
        <end position="91"/>
    </location>
</feature>
<keyword evidence="1" id="KW-1133">Transmembrane helix</keyword>
<keyword evidence="3" id="KW-1185">Reference proteome</keyword>
<name>A0ABX1S5L4_9PSEU</name>
<proteinExistence type="predicted"/>
<evidence type="ECO:0000313" key="2">
    <source>
        <dbReference type="EMBL" id="NMH95862.1"/>
    </source>
</evidence>
<dbReference type="Proteomes" id="UP000820669">
    <property type="component" value="Unassembled WGS sequence"/>
</dbReference>
<keyword evidence="1" id="KW-0812">Transmembrane</keyword>
<evidence type="ECO:0000313" key="3">
    <source>
        <dbReference type="Proteomes" id="UP000820669"/>
    </source>
</evidence>
<keyword evidence="1" id="KW-0472">Membrane</keyword>
<organism evidence="2 3">
    <name type="scientific">Pseudonocardia acidicola</name>
    <dbReference type="NCBI Taxonomy" id="2724939"/>
    <lineage>
        <taxon>Bacteria</taxon>
        <taxon>Bacillati</taxon>
        <taxon>Actinomycetota</taxon>
        <taxon>Actinomycetes</taxon>
        <taxon>Pseudonocardiales</taxon>
        <taxon>Pseudonocardiaceae</taxon>
        <taxon>Pseudonocardia</taxon>
    </lineage>
</organism>
<dbReference type="RefSeq" id="WP_169379229.1">
    <property type="nucleotide sequence ID" value="NZ_JAAXLA010000001.1"/>
</dbReference>
<evidence type="ECO:0000256" key="1">
    <source>
        <dbReference type="SAM" id="Phobius"/>
    </source>
</evidence>
<feature type="transmembrane region" description="Helical" evidence="1">
    <location>
        <begin position="31"/>
        <end position="50"/>
    </location>
</feature>
<comment type="caution">
    <text evidence="2">The sequence shown here is derived from an EMBL/GenBank/DDBJ whole genome shotgun (WGS) entry which is preliminary data.</text>
</comment>